<dbReference type="Proteomes" id="UP000204551">
    <property type="component" value="Chromosome"/>
</dbReference>
<dbReference type="InterPro" id="IPR004220">
    <property type="entry name" value="5-COMe_2-OHmuconate_Isoase"/>
</dbReference>
<accession>A0A221V130</accession>
<dbReference type="STRING" id="616991.GCA_000733925_01900"/>
<organism evidence="1 2">
    <name type="scientific">Arenibacter algicola</name>
    <dbReference type="NCBI Taxonomy" id="616991"/>
    <lineage>
        <taxon>Bacteria</taxon>
        <taxon>Pseudomonadati</taxon>
        <taxon>Bacteroidota</taxon>
        <taxon>Flavobacteriia</taxon>
        <taxon>Flavobacteriales</taxon>
        <taxon>Flavobacteriaceae</taxon>
        <taxon>Arenibacter</taxon>
    </lineage>
</organism>
<dbReference type="SUPFAM" id="SSF55331">
    <property type="entry name" value="Tautomerase/MIF"/>
    <property type="match status" value="1"/>
</dbReference>
<dbReference type="InterPro" id="IPR014347">
    <property type="entry name" value="Tautomerase/MIF_sf"/>
</dbReference>
<proteinExistence type="predicted"/>
<dbReference type="EMBL" id="CP022515">
    <property type="protein sequence ID" value="ASO07056.1"/>
    <property type="molecule type" value="Genomic_DNA"/>
</dbReference>
<dbReference type="PANTHER" id="PTHR37950">
    <property type="entry name" value="4-HYDROXYPHENYLACETATE CATABOLISM PROTEIN"/>
    <property type="match status" value="1"/>
</dbReference>
<dbReference type="PANTHER" id="PTHR37950:SF1">
    <property type="entry name" value="4-HYDROXYPHENYLACETATE CATABOLISM PROTEIN"/>
    <property type="match status" value="1"/>
</dbReference>
<evidence type="ECO:0000313" key="1">
    <source>
        <dbReference type="EMBL" id="ASO07056.1"/>
    </source>
</evidence>
<reference evidence="1 2" key="1">
    <citation type="submission" date="2017-07" db="EMBL/GenBank/DDBJ databases">
        <title>Genome Sequence of Arenibacter algicola Strain SMS7 Isolated from a culture of the Diatom Skeletonema marinoi.</title>
        <authorList>
            <person name="Topel M."/>
            <person name="Pinder M.I.M."/>
            <person name="Johansson O.N."/>
            <person name="Kourtchenko O."/>
            <person name="Godhe A."/>
            <person name="Clarke A.K."/>
        </authorList>
    </citation>
    <scope>NUCLEOTIDE SEQUENCE [LARGE SCALE GENOMIC DNA]</scope>
    <source>
        <strain evidence="1 2">SMS7</strain>
    </source>
</reference>
<evidence type="ECO:0000313" key="2">
    <source>
        <dbReference type="Proteomes" id="UP000204551"/>
    </source>
</evidence>
<name>A0A221V130_9FLAO</name>
<dbReference type="CDD" id="cd00580">
    <property type="entry name" value="CHMI"/>
    <property type="match status" value="1"/>
</dbReference>
<dbReference type="Gene3D" id="3.30.429.10">
    <property type="entry name" value="Macrophage Migration Inhibitory Factor"/>
    <property type="match status" value="1"/>
</dbReference>
<dbReference type="GO" id="GO:0008704">
    <property type="term" value="F:5-carboxymethyl-2-hydroxymuconate delta-isomerase activity"/>
    <property type="evidence" value="ECO:0007669"/>
    <property type="project" value="InterPro"/>
</dbReference>
<gene>
    <name evidence="1" type="ORF">AREALGSMS7_03637</name>
</gene>
<protein>
    <submittedName>
        <fullName evidence="1">5-carboxymethyl-2-hydroxymuconate isomerase</fullName>
    </submittedName>
</protein>
<dbReference type="KEGG" id="aalg:AREALGSMS7_03637"/>
<dbReference type="RefSeq" id="WP_093979412.1">
    <property type="nucleotide sequence ID" value="NZ_CP022515.1"/>
</dbReference>
<sequence>MPHFVIDCSENILNKKTPNEIIQRVYNSAEASGLFEDGDIKVRINPFKYYTIGNTRNDFMHIFANIMEGRSILEKSDLSRRIVSELTSMLPEVPIISINIRDFEKATYCNKSMVEGK</sequence>
<keyword evidence="1" id="KW-0413">Isomerase</keyword>
<dbReference type="Pfam" id="PF02962">
    <property type="entry name" value="CHMI"/>
    <property type="match status" value="1"/>
</dbReference>
<dbReference type="eggNOG" id="COG3232">
    <property type="taxonomic scope" value="Bacteria"/>
</dbReference>
<dbReference type="AlphaFoldDB" id="A0A221V130"/>